<proteinExistence type="predicted"/>
<dbReference type="Proteomes" id="UP000809349">
    <property type="component" value="Unassembled WGS sequence"/>
</dbReference>
<name>A0ABS7SVZ1_9BURK</name>
<evidence type="ECO:0000313" key="2">
    <source>
        <dbReference type="EMBL" id="MBZ2210092.1"/>
    </source>
</evidence>
<feature type="domain" description="DUF2169" evidence="1">
    <location>
        <begin position="22"/>
        <end position="343"/>
    </location>
</feature>
<keyword evidence="3" id="KW-1185">Reference proteome</keyword>
<organism evidence="2 3">
    <name type="scientific">Massilia soli</name>
    <dbReference type="NCBI Taxonomy" id="2792854"/>
    <lineage>
        <taxon>Bacteria</taxon>
        <taxon>Pseudomonadati</taxon>
        <taxon>Pseudomonadota</taxon>
        <taxon>Betaproteobacteria</taxon>
        <taxon>Burkholderiales</taxon>
        <taxon>Oxalobacteraceae</taxon>
        <taxon>Telluria group</taxon>
        <taxon>Massilia</taxon>
    </lineage>
</organism>
<dbReference type="RefSeq" id="WP_223471345.1">
    <property type="nucleotide sequence ID" value="NZ_JAFBIL020000015.1"/>
</dbReference>
<reference evidence="2 3" key="1">
    <citation type="submission" date="2021-08" db="EMBL/GenBank/DDBJ databases">
        <title>Massilia sp. R798.</title>
        <authorList>
            <person name="Baek J.H."/>
            <person name="Jung H.S."/>
            <person name="Kim K.R."/>
            <person name="Jeon C.O."/>
        </authorList>
    </citation>
    <scope>NUCLEOTIDE SEQUENCE [LARGE SCALE GENOMIC DNA]</scope>
    <source>
        <strain evidence="2 3">R798</strain>
    </source>
</reference>
<evidence type="ECO:0000313" key="3">
    <source>
        <dbReference type="Proteomes" id="UP000809349"/>
    </source>
</evidence>
<dbReference type="EMBL" id="JAFBIL020000015">
    <property type="protein sequence ID" value="MBZ2210092.1"/>
    <property type="molecule type" value="Genomic_DNA"/>
</dbReference>
<sequence length="381" mass="41549">MTTIENSTGVPHFWFEQTGPDGEQLDVLVVRATFAFGVDGQPMTLSPNQQPIAFGDAYSDSAESDPLRAVITEDGDLLPYKPGTDVLIVGHAVAPAGITQPSWLASVGIGQMRKSLRLHGPRNFYKSFFGWRLGPSEPVAYVPLDYRLAYGGCIEVPAALTADGIADTIKHSGNPAGCGWLPKPSAYKHLPRSARRHVEDLIKGKKVLPAPQIESAEAPVRHPFQNVAAQGLSPIARWCEPRLSWQGTYDDEWHATRNSVLPIDFDSRYYQSAAADQVCYPHLNGDERVVLTGLLSDDREMRLPGWRMVAVVTRASGESTVSVLNLDTVRFDLESGEASLVWRAHFDFDDPVVEIALAATTDGVNSDSSSMTTMPSGESTR</sequence>
<evidence type="ECO:0000259" key="1">
    <source>
        <dbReference type="Pfam" id="PF09937"/>
    </source>
</evidence>
<comment type="caution">
    <text evidence="2">The sequence shown here is derived from an EMBL/GenBank/DDBJ whole genome shotgun (WGS) entry which is preliminary data.</text>
</comment>
<protein>
    <submittedName>
        <fullName evidence="2">DUF2169 domain-containing protein</fullName>
    </submittedName>
</protein>
<dbReference type="InterPro" id="IPR018683">
    <property type="entry name" value="DUF2169"/>
</dbReference>
<dbReference type="Pfam" id="PF09937">
    <property type="entry name" value="DUF2169"/>
    <property type="match status" value="1"/>
</dbReference>
<accession>A0ABS7SVZ1</accession>
<gene>
    <name evidence="2" type="ORF">I4X03_022745</name>
</gene>